<gene>
    <name evidence="1" type="ORF">pdam_00017531</name>
</gene>
<organism evidence="1 2">
    <name type="scientific">Pocillopora damicornis</name>
    <name type="common">Cauliflower coral</name>
    <name type="synonym">Millepora damicornis</name>
    <dbReference type="NCBI Taxonomy" id="46731"/>
    <lineage>
        <taxon>Eukaryota</taxon>
        <taxon>Metazoa</taxon>
        <taxon>Cnidaria</taxon>
        <taxon>Anthozoa</taxon>
        <taxon>Hexacorallia</taxon>
        <taxon>Scleractinia</taxon>
        <taxon>Astrocoeniina</taxon>
        <taxon>Pocilloporidae</taxon>
        <taxon>Pocillopora</taxon>
    </lineage>
</organism>
<accession>A0A3M6TCM4</accession>
<protein>
    <submittedName>
        <fullName evidence="1">Uncharacterized protein</fullName>
    </submittedName>
</protein>
<dbReference type="Proteomes" id="UP000275408">
    <property type="component" value="Unassembled WGS sequence"/>
</dbReference>
<sequence length="83" mass="10197">MATILMRRRWRWIGHVTRQEASIAKTAMHWTPERKRKRVRPKITWRRTVEKEIKKMGKTWEGIKFIARDRQMWRENVAALHAC</sequence>
<evidence type="ECO:0000313" key="2">
    <source>
        <dbReference type="Proteomes" id="UP000275408"/>
    </source>
</evidence>
<dbReference type="EMBL" id="RCHS01003878">
    <property type="protein sequence ID" value="RMX39091.1"/>
    <property type="molecule type" value="Genomic_DNA"/>
</dbReference>
<proteinExistence type="predicted"/>
<comment type="caution">
    <text evidence="1">The sequence shown here is derived from an EMBL/GenBank/DDBJ whole genome shotgun (WGS) entry which is preliminary data.</text>
</comment>
<dbReference type="AlphaFoldDB" id="A0A3M6TCM4"/>
<reference evidence="1 2" key="1">
    <citation type="journal article" date="2018" name="Sci. Rep.">
        <title>Comparative analysis of the Pocillopora damicornis genome highlights role of immune system in coral evolution.</title>
        <authorList>
            <person name="Cunning R."/>
            <person name="Bay R.A."/>
            <person name="Gillette P."/>
            <person name="Baker A.C."/>
            <person name="Traylor-Knowles N."/>
        </authorList>
    </citation>
    <scope>NUCLEOTIDE SEQUENCE [LARGE SCALE GENOMIC DNA]</scope>
    <source>
        <strain evidence="1">RSMAS</strain>
        <tissue evidence="1">Whole animal</tissue>
    </source>
</reference>
<keyword evidence="2" id="KW-1185">Reference proteome</keyword>
<evidence type="ECO:0000313" key="1">
    <source>
        <dbReference type="EMBL" id="RMX39091.1"/>
    </source>
</evidence>
<name>A0A3M6TCM4_POCDA</name>